<dbReference type="Proteomes" id="UP000596857">
    <property type="component" value="Unassembled WGS sequence"/>
</dbReference>
<comment type="similarity">
    <text evidence="1">Belongs to the transposase 11 family.</text>
</comment>
<evidence type="ECO:0000259" key="6">
    <source>
        <dbReference type="Pfam" id="PF01609"/>
    </source>
</evidence>
<dbReference type="Pfam" id="PF01609">
    <property type="entry name" value="DDE_Tnp_1"/>
    <property type="match status" value="1"/>
</dbReference>
<evidence type="ECO:0000256" key="4">
    <source>
        <dbReference type="ARBA" id="ARBA00023172"/>
    </source>
</evidence>
<keyword evidence="2" id="KW-0815">Transposition</keyword>
<organism evidence="7 8">
    <name type="scientific">Paenibacillus phytohabitans</name>
    <dbReference type="NCBI Taxonomy" id="2654978"/>
    <lineage>
        <taxon>Bacteria</taxon>
        <taxon>Bacillati</taxon>
        <taxon>Bacillota</taxon>
        <taxon>Bacilli</taxon>
        <taxon>Bacillales</taxon>
        <taxon>Paenibacillaceae</taxon>
        <taxon>Paenibacillus</taxon>
    </lineage>
</organism>
<gene>
    <name evidence="7" type="ORF">GC101_00145</name>
</gene>
<dbReference type="InterPro" id="IPR002559">
    <property type="entry name" value="Transposase_11"/>
</dbReference>
<name>A0ABX1Y9U6_9BACL</name>
<evidence type="ECO:0000256" key="2">
    <source>
        <dbReference type="ARBA" id="ARBA00022578"/>
    </source>
</evidence>
<keyword evidence="4" id="KW-0233">DNA recombination</keyword>
<dbReference type="InterPro" id="IPR047952">
    <property type="entry name" value="Transpos_IS4"/>
</dbReference>
<evidence type="ECO:0000313" key="8">
    <source>
        <dbReference type="Proteomes" id="UP000596857"/>
    </source>
</evidence>
<proteinExistence type="inferred from homology"/>
<dbReference type="NCBIfam" id="NF033592">
    <property type="entry name" value="transpos_IS4_1"/>
    <property type="match status" value="1"/>
</dbReference>
<feature type="domain" description="Transposase IS4-like" evidence="6">
    <location>
        <begin position="125"/>
        <end position="339"/>
    </location>
</feature>
<dbReference type="PANTHER" id="PTHR33258">
    <property type="entry name" value="TRANSPOSASE INSL FOR INSERTION SEQUENCE ELEMENT IS186A-RELATED"/>
    <property type="match status" value="1"/>
</dbReference>
<dbReference type="EMBL" id="WHOB01000004">
    <property type="protein sequence ID" value="NOU77294.1"/>
    <property type="molecule type" value="Genomic_DNA"/>
</dbReference>
<evidence type="ECO:0000313" key="7">
    <source>
        <dbReference type="EMBL" id="NOU77294.1"/>
    </source>
</evidence>
<keyword evidence="3" id="KW-0238">DNA-binding</keyword>
<evidence type="ECO:0000256" key="1">
    <source>
        <dbReference type="ARBA" id="ARBA00010075"/>
    </source>
</evidence>
<sequence length="411" mass="47542">MGGTLNQIINFKTVAGQLLNWIPVDKRHPVHDHRVPKLTTYRTLYLFLFALLQNQPSLSEFSAYFRKAKWLQQIVGFSSISDSALNRRLQRIPLFLLQEFYTDLMEALIQCQLKQDRFPDIGALTVIDSTQLSLTAHGEHWAFIQKGQVKVKLHLGLHVYNEQNVHPGRAVFSTAGVADHDPEVLDRLLQPDRENPTYVMDRGYPGYHQFCEWDQAGLRFAVRIKQNNRLTVTRLRPLPPECGIVEDAEVLVPSSKGEPHRMRRVTYPYVNRKGKECLSVVLTNRWDVEAPVIAQIYKLRWQIETFFKTFKHRMNGAHLYTNQAEGVTRQVLLSLMAYAFMELIRVIGAPEQTIQRVLQLFRLYADAEPCDFREALEGKKTRTSKGRRKKPKIGRPRKHPLVPKAKRIVVV</sequence>
<feature type="region of interest" description="Disordered" evidence="5">
    <location>
        <begin position="377"/>
        <end position="398"/>
    </location>
</feature>
<dbReference type="PANTHER" id="PTHR33258:SF1">
    <property type="entry name" value="TRANSPOSASE INSL FOR INSERTION SEQUENCE ELEMENT IS186A-RELATED"/>
    <property type="match status" value="1"/>
</dbReference>
<evidence type="ECO:0000256" key="5">
    <source>
        <dbReference type="SAM" id="MobiDB-lite"/>
    </source>
</evidence>
<protein>
    <submittedName>
        <fullName evidence="7">IS4 family transposase</fullName>
    </submittedName>
</protein>
<dbReference type="Gene3D" id="3.90.350.10">
    <property type="entry name" value="Transposase Inhibitor Protein From Tn5, Chain A, domain 1"/>
    <property type="match status" value="1"/>
</dbReference>
<accession>A0ABX1Y9U6</accession>
<comment type="caution">
    <text evidence="7">The sequence shown here is derived from an EMBL/GenBank/DDBJ whole genome shotgun (WGS) entry which is preliminary data.</text>
</comment>
<dbReference type="SUPFAM" id="SSF53098">
    <property type="entry name" value="Ribonuclease H-like"/>
    <property type="match status" value="1"/>
</dbReference>
<evidence type="ECO:0000256" key="3">
    <source>
        <dbReference type="ARBA" id="ARBA00023125"/>
    </source>
</evidence>
<keyword evidence="8" id="KW-1185">Reference proteome</keyword>
<feature type="non-terminal residue" evidence="7">
    <location>
        <position position="411"/>
    </location>
</feature>
<feature type="compositionally biased region" description="Basic residues" evidence="5">
    <location>
        <begin position="381"/>
        <end position="398"/>
    </location>
</feature>
<dbReference type="InterPro" id="IPR012337">
    <property type="entry name" value="RNaseH-like_sf"/>
</dbReference>
<reference evidence="7 8" key="1">
    <citation type="submission" date="2019-10" db="EMBL/GenBank/DDBJ databases">
        <title>Description of Paenibacillus terricola sp. nov.</title>
        <authorList>
            <person name="Carlier A."/>
            <person name="Qi S."/>
        </authorList>
    </citation>
    <scope>NUCLEOTIDE SEQUENCE [LARGE SCALE GENOMIC DNA]</scope>
    <source>
        <strain evidence="7 8">LMG 31459</strain>
    </source>
</reference>